<dbReference type="AlphaFoldDB" id="A0A9D4QSD0"/>
<dbReference type="EMBL" id="JAIWYP010000004">
    <property type="protein sequence ID" value="KAH3840525.1"/>
    <property type="molecule type" value="Genomic_DNA"/>
</dbReference>
<name>A0A9D4QSD0_DREPO</name>
<dbReference type="Proteomes" id="UP000828390">
    <property type="component" value="Unassembled WGS sequence"/>
</dbReference>
<reference evidence="1" key="1">
    <citation type="journal article" date="2019" name="bioRxiv">
        <title>The Genome of the Zebra Mussel, Dreissena polymorpha: A Resource for Invasive Species Research.</title>
        <authorList>
            <person name="McCartney M.A."/>
            <person name="Auch B."/>
            <person name="Kono T."/>
            <person name="Mallez S."/>
            <person name="Zhang Y."/>
            <person name="Obille A."/>
            <person name="Becker A."/>
            <person name="Abrahante J.E."/>
            <person name="Garbe J."/>
            <person name="Badalamenti J.P."/>
            <person name="Herman A."/>
            <person name="Mangelson H."/>
            <person name="Liachko I."/>
            <person name="Sullivan S."/>
            <person name="Sone E.D."/>
            <person name="Koren S."/>
            <person name="Silverstein K.A.T."/>
            <person name="Beckman K.B."/>
            <person name="Gohl D.M."/>
        </authorList>
    </citation>
    <scope>NUCLEOTIDE SEQUENCE</scope>
    <source>
        <strain evidence="1">Duluth1</strain>
        <tissue evidence="1">Whole animal</tissue>
    </source>
</reference>
<protein>
    <submittedName>
        <fullName evidence="1">Uncharacterized protein</fullName>
    </submittedName>
</protein>
<comment type="caution">
    <text evidence="1">The sequence shown here is derived from an EMBL/GenBank/DDBJ whole genome shotgun (WGS) entry which is preliminary data.</text>
</comment>
<sequence length="69" mass="7722">MRNKELFLIPYSRPQEFKAGSVTGIVDGVSPNWLSHWEPQEFKAGSVTGIVDGVSPNWLSHWEVSVLIP</sequence>
<organism evidence="1 2">
    <name type="scientific">Dreissena polymorpha</name>
    <name type="common">Zebra mussel</name>
    <name type="synonym">Mytilus polymorpha</name>
    <dbReference type="NCBI Taxonomy" id="45954"/>
    <lineage>
        <taxon>Eukaryota</taxon>
        <taxon>Metazoa</taxon>
        <taxon>Spiralia</taxon>
        <taxon>Lophotrochozoa</taxon>
        <taxon>Mollusca</taxon>
        <taxon>Bivalvia</taxon>
        <taxon>Autobranchia</taxon>
        <taxon>Heteroconchia</taxon>
        <taxon>Euheterodonta</taxon>
        <taxon>Imparidentia</taxon>
        <taxon>Neoheterodontei</taxon>
        <taxon>Myida</taxon>
        <taxon>Dreissenoidea</taxon>
        <taxon>Dreissenidae</taxon>
        <taxon>Dreissena</taxon>
    </lineage>
</organism>
<accession>A0A9D4QSD0</accession>
<reference evidence="1" key="2">
    <citation type="submission" date="2020-11" db="EMBL/GenBank/DDBJ databases">
        <authorList>
            <person name="McCartney M.A."/>
            <person name="Auch B."/>
            <person name="Kono T."/>
            <person name="Mallez S."/>
            <person name="Becker A."/>
            <person name="Gohl D.M."/>
            <person name="Silverstein K.A.T."/>
            <person name="Koren S."/>
            <person name="Bechman K.B."/>
            <person name="Herman A."/>
            <person name="Abrahante J.E."/>
            <person name="Garbe J."/>
        </authorList>
    </citation>
    <scope>NUCLEOTIDE SEQUENCE</scope>
    <source>
        <strain evidence="1">Duluth1</strain>
        <tissue evidence="1">Whole animal</tissue>
    </source>
</reference>
<evidence type="ECO:0000313" key="2">
    <source>
        <dbReference type="Proteomes" id="UP000828390"/>
    </source>
</evidence>
<proteinExistence type="predicted"/>
<evidence type="ECO:0000313" key="1">
    <source>
        <dbReference type="EMBL" id="KAH3840525.1"/>
    </source>
</evidence>
<gene>
    <name evidence="1" type="ORF">DPMN_113975</name>
</gene>
<keyword evidence="2" id="KW-1185">Reference proteome</keyword>